<evidence type="ECO:0000256" key="8">
    <source>
        <dbReference type="ARBA" id="ARBA00022837"/>
    </source>
</evidence>
<dbReference type="GO" id="GO:0005509">
    <property type="term" value="F:calcium ion binding"/>
    <property type="evidence" value="ECO:0007669"/>
    <property type="project" value="InterPro"/>
</dbReference>
<dbReference type="PROSITE" id="PS50258">
    <property type="entry name" value="LNR"/>
    <property type="match status" value="1"/>
</dbReference>
<comment type="subcellular location">
    <subcellularLocation>
        <location evidence="2">Golgi apparatus membrane</location>
        <topology evidence="2">Single-pass type I membrane protein</topology>
    </subcellularLocation>
    <subcellularLocation>
        <location evidence="1">Golgi apparatus membrane</location>
        <topology evidence="1">Single-pass type II membrane protein</topology>
    </subcellularLocation>
</comment>
<dbReference type="Pfam" id="PF00066">
    <property type="entry name" value="Notch"/>
    <property type="match status" value="2"/>
</dbReference>
<dbReference type="InterPro" id="IPR002048">
    <property type="entry name" value="EF_hand_dom"/>
</dbReference>
<dbReference type="Pfam" id="PF11380">
    <property type="entry name" value="Stealth_CR2"/>
    <property type="match status" value="1"/>
</dbReference>
<dbReference type="InterPro" id="IPR018247">
    <property type="entry name" value="EF_Hand_1_Ca_BS"/>
</dbReference>
<keyword evidence="5 23" id="KW-0812">Transmembrane</keyword>
<comment type="catalytic activity">
    <reaction evidence="15">
        <text>N(4)-[alpha-D-mannosyl-(1-&gt;2)-alpha-D-mannosyl-(glycan)]-L-asparaginyl-[protein] + UDP-N-acetyl-alpha-D-glucosamine = N(4)-[6-(N-acetyl-alpha-D-glucosaminyl-1-phospho)-alpha-D-mannosyl-(1-&gt;2)-alpha-D-mannosyl-(glycan)]-L-asparaginyl-[protein] + UMP + H(+)</text>
        <dbReference type="Rhea" id="RHEA:13581"/>
        <dbReference type="Rhea" id="RHEA-COMP:14507"/>
        <dbReference type="Rhea" id="RHEA-COMP:14508"/>
        <dbReference type="ChEBI" id="CHEBI:15378"/>
        <dbReference type="ChEBI" id="CHEBI:57705"/>
        <dbReference type="ChEBI" id="CHEBI:57865"/>
        <dbReference type="ChEBI" id="CHEBI:140357"/>
        <dbReference type="ChEBI" id="CHEBI:140369"/>
        <dbReference type="EC" id="2.7.8.17"/>
    </reaction>
</comment>
<dbReference type="Pfam" id="PF06464">
    <property type="entry name" value="DMAP_binding"/>
    <property type="match status" value="1"/>
</dbReference>
<evidence type="ECO:0000259" key="25">
    <source>
        <dbReference type="PROSITE" id="PS50258"/>
    </source>
</evidence>
<keyword evidence="13" id="KW-1015">Disulfide bond</keyword>
<feature type="domain" description="EF-hand" evidence="24">
    <location>
        <begin position="1628"/>
        <end position="1663"/>
    </location>
</feature>
<evidence type="ECO:0000256" key="23">
    <source>
        <dbReference type="SAM" id="Phobius"/>
    </source>
</evidence>
<feature type="domain" description="LNR" evidence="25">
    <location>
        <begin position="423"/>
        <end position="459"/>
    </location>
</feature>
<keyword evidence="4" id="KW-0808">Transferase</keyword>
<dbReference type="Gene3D" id="3.30.300.320">
    <property type="match status" value="1"/>
</dbReference>
<dbReference type="EC" id="2.7.8.17" evidence="17"/>
<evidence type="ECO:0000256" key="15">
    <source>
        <dbReference type="ARBA" id="ARBA00050775"/>
    </source>
</evidence>
<evidence type="ECO:0000256" key="14">
    <source>
        <dbReference type="ARBA" id="ARBA00023180"/>
    </source>
</evidence>
<dbReference type="GO" id="GO:0016256">
    <property type="term" value="P:N-glycan processing to lysosome"/>
    <property type="evidence" value="ECO:0000318"/>
    <property type="project" value="GO_Central"/>
</dbReference>
<organism evidence="26 27">
    <name type="scientific">Strongylocentrotus purpuratus</name>
    <name type="common">Purple sea urchin</name>
    <dbReference type="NCBI Taxonomy" id="7668"/>
    <lineage>
        <taxon>Eukaryota</taxon>
        <taxon>Metazoa</taxon>
        <taxon>Echinodermata</taxon>
        <taxon>Eleutherozoa</taxon>
        <taxon>Echinozoa</taxon>
        <taxon>Echinoidea</taxon>
        <taxon>Euechinoidea</taxon>
        <taxon>Echinacea</taxon>
        <taxon>Camarodonta</taxon>
        <taxon>Echinidea</taxon>
        <taxon>Strongylocentrotidae</taxon>
        <taxon>Strongylocentrotus</taxon>
    </lineage>
</organism>
<dbReference type="PROSITE" id="PS00018">
    <property type="entry name" value="EF_HAND_1"/>
    <property type="match status" value="1"/>
</dbReference>
<dbReference type="SMART" id="SM00004">
    <property type="entry name" value="NL"/>
    <property type="match status" value="2"/>
</dbReference>
<evidence type="ECO:0000259" key="24">
    <source>
        <dbReference type="PROSITE" id="PS50222"/>
    </source>
</evidence>
<feature type="region of interest" description="Disordered" evidence="22">
    <location>
        <begin position="1120"/>
        <end position="1155"/>
    </location>
</feature>
<evidence type="ECO:0000256" key="10">
    <source>
        <dbReference type="ARBA" id="ARBA00022989"/>
    </source>
</evidence>
<sequence length="1878" mass="208405">MFKIVQKQTYTFLSHRYGILLIFSGIVLVIVSAFQFGEVAIEWSQDRYSRLFNIYHDNIANKAFENRMCLPIPIDAVYTWVNGSDAKLLRDLERVKRELESSTAQTPDNSTSSFHCRLKDCIAGAVMITNPFLDRLVTVNRLGVIEGSLLRINKISNITKEGGKTNSLLQFSKREEVDAVMKALQSLSLNNKNYTLSKGYITSDWTATGSVALNDRVLITGVEKDTTKEQVKLRIDQPYQEKIGEVLVENVHGLAIVFITDPDVINDLVSDAEKTNTTSTLKVSKAYLVWNMEHEESRPDEDYAPNRFEDNEELRYSLRSLEKHAPWIRRVYVVTNGQIPSWLNLDNPRLVIVSHDEIFRNQSHLPTFSSPAIESHIHRIPGLSKKFIYLNDDTMFGKDIWPDDFYTHASGQKVYLTWPVPNCAEGCPSSWIKDNYCDKACNNSECEWDGGDCTGVSAQGGAIGGIHGANTNMEQMYCNTGCANGWIADKYCDQACNVRQCGFDAGDCGKVNLPSIYSVLITASGMSVTLPKGLLVVYFNATPIFGEGSTITEGKYDNRDIVRTATIAQKFKTVHVLLYKNMSESVLTFHILGKRKDDSPLNVTFNVTVDTKENKNLEQELLALKRPDGEKEENKTRKVSEEEKEEAVFEFDDISDGRRSPKLPLAREKEVSVSFEPAEEELTEDVASQLKELTQQLQDGDITQRGHDRLRSKILAQYMLSPAYTKRRREVAQGLHQAGGKQPIIDNGLGLGIVQQPDGHGQGLGEGQGQGQLQGQVLGEGQAHGVFGGQNGQLGQGGINQQVVPQFGQAAQAGQGFRGQLENAGKQLGQGQAVFKDTDLGEIPRQQNLGQGQFKQQGQGVVGQGFGQGQVIGQQIEQGLQLGNEQLPVGQLGQVQNRGLGLGQLPLGQAPVQEGGILQGQVQGQMPVQPQGNVVFRNEARQGIFQDRLSKEQGQVVDPAQQQMQGQVPLDNAFARVQQGLDVDRGQPVLHNAGNQAFGQNLGNIGEGLGDNAGALKKEADAFDDEMFGGNKLKPGKNLNQGQAFGQGVQPGQGIHQELDNPLQPVQGQGQREAGAQIPDGNTGEIAGQGLHRGLGLGKQFGQGLDLGQAQVPLGQIPDTFGQGNQDGRPLEEQNVEEGGGMGQDNDLNNLGEDDQLGLQQGLGLKKQDPRLEETREKYKHIADKFDAQNGIKIPKDGGLPDAMVGQGHLNQPMEKENILNQPIGGQDKLNGLNQQVVFDAKPLAGVGQDLAPEDGLPLGKQPVVEHNDMNEGFGRGIDQNQPNLNPPVGLQGANDAQPAVKIQNDFANQFQNGNNLKEGNNQQVQDQLQNKDVVDLNPGNENDFMDNNNIGNLLKEQNNLPFQLPDAAEVDFDDDQGGGGGQNPQDDAGGVQGNDRGFRKLLAITDKEKVSLDSDVTQGLLKESRDILRSKTAWVEKAKQIMMRITSGVRDHDLKKKVISTEDLSTKQQVATDHEVKKWSGSVVERPLSLQEENAIAEADALRQKAEQDRKSSFLPWERTDSFNNLTKLLERQDAMQQYSAQTGPQRRLLDTFGDSLRHVNKLFNKKFGYQARKVPAHMPHMGDVGIMNDLQAEFAEEYDITASHRLRHPRDMQHAFSYFYYLMGTPKVVNVTEVFDEFDTDGSGVLSDREIRTLATRLYELPLDLKTLTSLESMIVHCADNVSSKLIAPAEDAIEKYYEEKMPQITKNLLMHCPPLIEKMQGSVKGQHMYKYEIMGEDEIAFKMIQTNVSQVIGQLDDIRKNPKKFVCLNDNIDHKSSDAYMVKAVLQDFYESLFPIPSQFELPRDYRNRFLHIDELRGWRKYRDWLRFWTHLSLGALITFSAVSFCSSRILALKRRCFGRRRWRGSGVAETIVSM</sequence>
<feature type="region of interest" description="Disordered" evidence="22">
    <location>
        <begin position="1334"/>
        <end position="1353"/>
    </location>
</feature>
<dbReference type="PANTHER" id="PTHR24045:SF0">
    <property type="entry name" value="N-ACETYLGLUCOSAMINE-1-PHOSPHOTRANSFERASE SUBUNITS ALPHA_BETA"/>
    <property type="match status" value="1"/>
</dbReference>
<evidence type="ECO:0000313" key="27">
    <source>
        <dbReference type="Proteomes" id="UP000007110"/>
    </source>
</evidence>
<dbReference type="Pfam" id="PF17103">
    <property type="entry name" value="Stealth_CR4"/>
    <property type="match status" value="1"/>
</dbReference>
<evidence type="ECO:0000313" key="26">
    <source>
        <dbReference type="EnsemblMetazoa" id="XP_030845192"/>
    </source>
</evidence>
<dbReference type="Pfam" id="PF17102">
    <property type="entry name" value="Stealth_CR3"/>
    <property type="match status" value="1"/>
</dbReference>
<evidence type="ECO:0000256" key="21">
    <source>
        <dbReference type="ARBA" id="ARBA00082117"/>
    </source>
</evidence>
<evidence type="ECO:0000256" key="17">
    <source>
        <dbReference type="ARBA" id="ARBA00066709"/>
    </source>
</evidence>
<dbReference type="GO" id="GO:0003976">
    <property type="term" value="F:UDP-N-acetylglucosamine-lysosomal-enzyme N-acetylglucosaminephosphotransferase activity"/>
    <property type="evidence" value="ECO:0000318"/>
    <property type="project" value="GO_Central"/>
</dbReference>
<comment type="similarity">
    <text evidence="3">Belongs to the stealth family.</text>
</comment>
<dbReference type="Pfam" id="PF17101">
    <property type="entry name" value="Stealth_CR1"/>
    <property type="match status" value="1"/>
</dbReference>
<name>A0A7M7P2H9_STRPU</name>
<keyword evidence="10 23" id="KW-1133">Transmembrane helix</keyword>
<evidence type="ECO:0000256" key="19">
    <source>
        <dbReference type="ARBA" id="ARBA00078196"/>
    </source>
</evidence>
<evidence type="ECO:0000256" key="1">
    <source>
        <dbReference type="ARBA" id="ARBA00004323"/>
    </source>
</evidence>
<dbReference type="InterPro" id="IPR031357">
    <property type="entry name" value="Stealth_CR3"/>
</dbReference>
<accession>A0A7M7P2H9</accession>
<feature type="transmembrane region" description="Helical" evidence="23">
    <location>
        <begin position="1831"/>
        <end position="1855"/>
    </location>
</feature>
<proteinExistence type="inferred from homology"/>
<dbReference type="InterPro" id="IPR041536">
    <property type="entry name" value="GNPTAB_reg"/>
</dbReference>
<dbReference type="InterPro" id="IPR031356">
    <property type="entry name" value="Stealth_CR4"/>
</dbReference>
<evidence type="ECO:0000256" key="6">
    <source>
        <dbReference type="ARBA" id="ARBA00022723"/>
    </source>
</evidence>
<dbReference type="GO" id="GO:0005794">
    <property type="term" value="C:Golgi apparatus"/>
    <property type="evidence" value="ECO:0000318"/>
    <property type="project" value="GO_Central"/>
</dbReference>
<evidence type="ECO:0000256" key="4">
    <source>
        <dbReference type="ARBA" id="ARBA00022679"/>
    </source>
</evidence>
<comment type="function">
    <text evidence="16">Catalyzes the formation of mannose 6-phosphate (M6P) markers on high mannose type oligosaccharides in the Golgi apparatus. M6P residues are required to bind to the M6P receptors (MPR), which mediate the vesicular transport of lysosomal enzymes to the endosomal/prelysosomal compartment.</text>
</comment>
<evidence type="ECO:0000256" key="9">
    <source>
        <dbReference type="ARBA" id="ARBA00022968"/>
    </source>
</evidence>
<dbReference type="EnsemblMetazoa" id="XM_030989332">
    <property type="protein sequence ID" value="XP_030845192"/>
    <property type="gene ID" value="LOC100891240"/>
</dbReference>
<keyword evidence="14" id="KW-0325">Glycoprotein</keyword>
<evidence type="ECO:0000256" key="11">
    <source>
        <dbReference type="ARBA" id="ARBA00023034"/>
    </source>
</evidence>
<evidence type="ECO:0000256" key="3">
    <source>
        <dbReference type="ARBA" id="ARBA00007583"/>
    </source>
</evidence>
<evidence type="ECO:0000256" key="12">
    <source>
        <dbReference type="ARBA" id="ARBA00023136"/>
    </source>
</evidence>
<reference evidence="26" key="2">
    <citation type="submission" date="2021-01" db="UniProtKB">
        <authorList>
            <consortium name="EnsemblMetazoa"/>
        </authorList>
    </citation>
    <scope>IDENTIFICATION</scope>
</reference>
<evidence type="ECO:0000256" key="13">
    <source>
        <dbReference type="ARBA" id="ARBA00023157"/>
    </source>
</evidence>
<dbReference type="OrthoDB" id="263283at2759"/>
<dbReference type="PANTHER" id="PTHR24045">
    <property type="match status" value="1"/>
</dbReference>
<dbReference type="RefSeq" id="XP_030845192.1">
    <property type="nucleotide sequence ID" value="XM_030989332.1"/>
</dbReference>
<dbReference type="InterPro" id="IPR031358">
    <property type="entry name" value="Stealth_CR1"/>
</dbReference>
<evidence type="ECO:0000256" key="22">
    <source>
        <dbReference type="SAM" id="MobiDB-lite"/>
    </source>
</evidence>
<dbReference type="GO" id="GO:0000139">
    <property type="term" value="C:Golgi membrane"/>
    <property type="evidence" value="ECO:0007669"/>
    <property type="project" value="UniProtKB-SubCell"/>
</dbReference>
<evidence type="ECO:0000256" key="18">
    <source>
        <dbReference type="ARBA" id="ARBA00070893"/>
    </source>
</evidence>
<evidence type="ECO:0000256" key="2">
    <source>
        <dbReference type="ARBA" id="ARBA00004614"/>
    </source>
</evidence>
<feature type="region of interest" description="Disordered" evidence="22">
    <location>
        <begin position="1274"/>
        <end position="1295"/>
    </location>
</feature>
<evidence type="ECO:0000256" key="5">
    <source>
        <dbReference type="ARBA" id="ARBA00022692"/>
    </source>
</evidence>
<keyword evidence="8" id="KW-0106">Calcium</keyword>
<feature type="transmembrane region" description="Helical" evidence="23">
    <location>
        <begin position="17"/>
        <end position="37"/>
    </location>
</feature>
<dbReference type="InParanoid" id="A0A7M7P2H9"/>
<keyword evidence="7" id="KW-0677">Repeat</keyword>
<keyword evidence="6" id="KW-0479">Metal-binding</keyword>
<dbReference type="PROSITE" id="PS50222">
    <property type="entry name" value="EF_HAND_2"/>
    <property type="match status" value="1"/>
</dbReference>
<dbReference type="InterPro" id="IPR021520">
    <property type="entry name" value="Stealth_CR2"/>
</dbReference>
<dbReference type="GeneID" id="100891240"/>
<evidence type="ECO:0000256" key="7">
    <source>
        <dbReference type="ARBA" id="ARBA00022737"/>
    </source>
</evidence>
<dbReference type="CTD" id="79158"/>
<dbReference type="Pfam" id="PF18440">
    <property type="entry name" value="GlcNAc-1_reg"/>
    <property type="match status" value="1"/>
</dbReference>
<evidence type="ECO:0000256" key="16">
    <source>
        <dbReference type="ARBA" id="ARBA00057240"/>
    </source>
</evidence>
<dbReference type="FunFam" id="3.30.300.320:FF:000002">
    <property type="entry name" value="N-acetylglucosamine-1-phosphotransferase subunits alpha/beta isoform X1"/>
    <property type="match status" value="1"/>
</dbReference>
<dbReference type="InterPro" id="IPR000800">
    <property type="entry name" value="Notch_dom"/>
</dbReference>
<reference evidence="27" key="1">
    <citation type="submission" date="2015-02" db="EMBL/GenBank/DDBJ databases">
        <title>Genome sequencing for Strongylocentrotus purpuratus.</title>
        <authorList>
            <person name="Murali S."/>
            <person name="Liu Y."/>
            <person name="Vee V."/>
            <person name="English A."/>
            <person name="Wang M."/>
            <person name="Skinner E."/>
            <person name="Han Y."/>
            <person name="Muzny D.M."/>
            <person name="Worley K.C."/>
            <person name="Gibbs R.A."/>
        </authorList>
    </citation>
    <scope>NUCLEOTIDE SEQUENCE</scope>
</reference>
<evidence type="ECO:0000256" key="20">
    <source>
        <dbReference type="ARBA" id="ARBA00079995"/>
    </source>
</evidence>
<keyword evidence="11" id="KW-0333">Golgi apparatus</keyword>
<dbReference type="InterPro" id="IPR010506">
    <property type="entry name" value="DMAP1-bd"/>
</dbReference>
<protein>
    <recommendedName>
        <fullName evidence="18">N-acetylglucosamine-1-phosphotransferase subunits alpha/beta</fullName>
        <ecNumber evidence="17">2.7.8.17</ecNumber>
    </recommendedName>
    <alternativeName>
        <fullName evidence="21">GlcNAc-1-phosphotransferase subunits alpha/beta</fullName>
    </alternativeName>
    <alternativeName>
        <fullName evidence="20">Stealth protein GNPTAB</fullName>
    </alternativeName>
    <alternativeName>
        <fullName evidence="19">UDP-N-acetylglucosamine-1-phosphotransferase subunits alpha/beta</fullName>
    </alternativeName>
</protein>
<keyword evidence="9" id="KW-0735">Signal-anchor</keyword>
<dbReference type="InterPro" id="IPR047141">
    <property type="entry name" value="Stealth"/>
</dbReference>
<keyword evidence="12 23" id="KW-0472">Membrane</keyword>
<feature type="region of interest" description="Disordered" evidence="22">
    <location>
        <begin position="1370"/>
        <end position="1396"/>
    </location>
</feature>
<dbReference type="Proteomes" id="UP000007110">
    <property type="component" value="Unassembled WGS sequence"/>
</dbReference>
<keyword evidence="27" id="KW-1185">Reference proteome</keyword>
<dbReference type="FunCoup" id="A0A7M7P2H9">
    <property type="interactions" value="592"/>
</dbReference>